<sequence length="776" mass="87994">MYPPASSSTMKSTRTAICGFGLRGRLFHNIYIASQLSLLWRGQPIDKSPRYHDYFDLQPSIEGLGTAFQLGSDAALNTALDPPIASINKEGLSTEQIRLIDRLTDLAGRYAEVAMKEGTIMPRLLESNVAAAMIFNSASRTGKLNTGVACGPRSLVGEAAELMTEEALKLAKEYLPWLSIRVRYEVVVSNIDFSNPGFPVLTVVDVKTGEELTGPDFVYNLVIKCTGTTFEIPVSGEVKENAFTSIPNSIDLTTYLTQQKMFDNEKEKIIPGKKLLIGGTSLSAFDFIGMIVTKTNIVEFNHQTRTFTINEEEARHNQNLITLFNRTEGIFGASRHLPNSVTNLDSDLVNPEMILSLGLQKNADTYPVILELARILTAYKKQKLPSQIEKNVSTIDQIEYMAAENELLAKNPDAVTEIALFRKWIRCCIFTHTMGPDQVQQRAWLERKYNHLVRSHGWLNFRTMSYNICHRPEIEEGEHELHCHARRIAFNCIAASPFEIHTLITRLYKLGVVSWIQGAYEDVVWSSKTKKFELKGYQVDGLIAPRILTQKTDVLSERILKQAKSLRVGEPRYEKGRFLKNSAGEYLHLIDLGFTGHGIQWYDTNAAEGAFQLMPIVVDMAVILETLISDVNSKGGQFEKPVNELLKLHKAVLPTNQEFKEQINRMEEPHRNITHMILYARLVEKVFGNGKSFAQKMRQGKTIEARERVIALIADIPRAQEALEEFERDWQNYKFDPVNAQEFERMTPDFSLEHMQAMKRIFEQRCHQGNHVPHLP</sequence>
<reference evidence="1 2" key="1">
    <citation type="submission" date="2019-03" db="EMBL/GenBank/DDBJ databases">
        <title>Nematode-trapping fungi genome.</title>
        <authorList>
            <person name="Vidal-Diez De Ulzurrun G."/>
        </authorList>
    </citation>
    <scope>NUCLEOTIDE SEQUENCE [LARGE SCALE GENOMIC DNA]</scope>
    <source>
        <strain evidence="1 2">TWF154</strain>
    </source>
</reference>
<protein>
    <submittedName>
        <fullName evidence="1">Uncharacterized protein</fullName>
    </submittedName>
</protein>
<organism evidence="1 2">
    <name type="scientific">Orbilia oligospora</name>
    <name type="common">Nematode-trapping fungus</name>
    <name type="synonym">Arthrobotrys oligospora</name>
    <dbReference type="NCBI Taxonomy" id="2813651"/>
    <lineage>
        <taxon>Eukaryota</taxon>
        <taxon>Fungi</taxon>
        <taxon>Dikarya</taxon>
        <taxon>Ascomycota</taxon>
        <taxon>Pezizomycotina</taxon>
        <taxon>Orbiliomycetes</taxon>
        <taxon>Orbiliales</taxon>
        <taxon>Orbiliaceae</taxon>
        <taxon>Orbilia</taxon>
    </lineage>
</organism>
<gene>
    <name evidence="1" type="ORF">EYR41_004002</name>
</gene>
<evidence type="ECO:0000313" key="1">
    <source>
        <dbReference type="EMBL" id="TGJ72088.1"/>
    </source>
</evidence>
<evidence type="ECO:0000313" key="2">
    <source>
        <dbReference type="Proteomes" id="UP000297595"/>
    </source>
</evidence>
<dbReference type="Proteomes" id="UP000297595">
    <property type="component" value="Unassembled WGS sequence"/>
</dbReference>
<dbReference type="OrthoDB" id="3029887at2759"/>
<accession>A0A7C8K491</accession>
<proteinExistence type="predicted"/>
<name>A0A7C8K491_ORBOL</name>
<dbReference type="EMBL" id="SOZJ01000002">
    <property type="protein sequence ID" value="TGJ72088.1"/>
    <property type="molecule type" value="Genomic_DNA"/>
</dbReference>
<dbReference type="AlphaFoldDB" id="A0A7C8K491"/>
<comment type="caution">
    <text evidence="1">The sequence shown here is derived from an EMBL/GenBank/DDBJ whole genome shotgun (WGS) entry which is preliminary data.</text>
</comment>